<keyword evidence="1" id="KW-0464">Manganese</keyword>
<dbReference type="GO" id="GO:0071713">
    <property type="term" value="F:para-aminobenzoyl-glutamate hydrolase activity"/>
    <property type="evidence" value="ECO:0007669"/>
    <property type="project" value="TreeGrafter"/>
</dbReference>
<feature type="domain" description="Peptidase M20 dimerisation" evidence="2">
    <location>
        <begin position="219"/>
        <end position="308"/>
    </location>
</feature>
<dbReference type="GO" id="GO:0046657">
    <property type="term" value="P:folic acid catabolic process"/>
    <property type="evidence" value="ECO:0007669"/>
    <property type="project" value="TreeGrafter"/>
</dbReference>
<dbReference type="PIRSF" id="PIRSF005962">
    <property type="entry name" value="Pept_M20D_amidohydro"/>
    <property type="match status" value="1"/>
</dbReference>
<evidence type="ECO:0000313" key="3">
    <source>
        <dbReference type="EMBL" id="RJT80007.1"/>
    </source>
</evidence>
<dbReference type="PANTHER" id="PTHR30575">
    <property type="entry name" value="PEPTIDASE M20"/>
    <property type="match status" value="1"/>
</dbReference>
<dbReference type="GO" id="GO:0016805">
    <property type="term" value="F:dipeptidase activity"/>
    <property type="evidence" value="ECO:0007669"/>
    <property type="project" value="TreeGrafter"/>
</dbReference>
<dbReference type="InterPro" id="IPR011650">
    <property type="entry name" value="Peptidase_M20_dimer"/>
</dbReference>
<evidence type="ECO:0000313" key="4">
    <source>
        <dbReference type="Proteomes" id="UP000272560"/>
    </source>
</evidence>
<dbReference type="SUPFAM" id="SSF53187">
    <property type="entry name" value="Zn-dependent exopeptidases"/>
    <property type="match status" value="1"/>
</dbReference>
<dbReference type="GO" id="GO:0005737">
    <property type="term" value="C:cytoplasm"/>
    <property type="evidence" value="ECO:0007669"/>
    <property type="project" value="TreeGrafter"/>
</dbReference>
<feature type="binding site" evidence="1">
    <location>
        <position position="196"/>
    </location>
    <ligand>
        <name>Mn(2+)</name>
        <dbReference type="ChEBI" id="CHEBI:29035"/>
        <label>2</label>
    </ligand>
</feature>
<accession>A0A3A5MBQ8</accession>
<dbReference type="SUPFAM" id="SSF55031">
    <property type="entry name" value="Bacterial exopeptidase dimerisation domain"/>
    <property type="match status" value="1"/>
</dbReference>
<proteinExistence type="predicted"/>
<dbReference type="RefSeq" id="WP_120148654.1">
    <property type="nucleotide sequence ID" value="NZ_QZVT01000004.1"/>
</dbReference>
<dbReference type="Pfam" id="PF07687">
    <property type="entry name" value="M20_dimer"/>
    <property type="match status" value="1"/>
</dbReference>
<dbReference type="OrthoDB" id="9777385at2"/>
<feature type="binding site" evidence="1">
    <location>
        <position position="393"/>
    </location>
    <ligand>
        <name>Mn(2+)</name>
        <dbReference type="ChEBI" id="CHEBI:29035"/>
        <label>2</label>
    </ligand>
</feature>
<feature type="binding site" evidence="1">
    <location>
        <position position="172"/>
    </location>
    <ligand>
        <name>Mn(2+)</name>
        <dbReference type="ChEBI" id="CHEBI:29035"/>
        <label>2</label>
    </ligand>
</feature>
<dbReference type="InterPro" id="IPR017439">
    <property type="entry name" value="Amidohydrolase"/>
</dbReference>
<comment type="cofactor">
    <cofactor evidence="1">
        <name>Mn(2+)</name>
        <dbReference type="ChEBI" id="CHEBI:29035"/>
    </cofactor>
    <text evidence="1">The Mn(2+) ion enhances activity.</text>
</comment>
<dbReference type="Pfam" id="PF01546">
    <property type="entry name" value="Peptidase_M20"/>
    <property type="match status" value="1"/>
</dbReference>
<dbReference type="InterPro" id="IPR052030">
    <property type="entry name" value="Peptidase_M20/M20A_hydrolases"/>
</dbReference>
<sequence>MQPDRIIALRRQFHAHAEPGFLEYRTASVILAELRSRDIPVTTGAGAIDVARIALPPTQAEQDEWGRRAVEAGTAADDVAYFQQHGTAIIAELQGNRPGPTWGLRVDIDALPVEEESADDHAPAAGGYRSVTPYMHACGHDGHAAIGLALADRLQDGDFPGRVRILFQPAEEGVRGAQPMIDAGVTRGVDRMLAVHLGGNLPTGTVVGGVTDAMATTKWTARFEGEASHAAAAPELGRHALAAAAQATLAILGLTRFAAADTRVNVGTFHADGSANIIPAVATITYETRSTSNDVLDDLNRRAEAVVQGAAQMYGVTVISKTYGRAAVSQPDGDLLEGLARAADGVPAVTTFTPKGASGGGSDDAHLLIRAVQEAGGLGTYVFVGASNPAPHHHRRFDVDENAIVIAVDLLENLFRS</sequence>
<feature type="binding site" evidence="1">
    <location>
        <position position="140"/>
    </location>
    <ligand>
        <name>Mn(2+)</name>
        <dbReference type="ChEBI" id="CHEBI:29035"/>
        <label>2</label>
    </ligand>
</feature>
<keyword evidence="3" id="KW-0378">Hydrolase</keyword>
<name>A0A3A5MBQ8_9MICC</name>
<dbReference type="NCBIfam" id="TIGR01891">
    <property type="entry name" value="amidohydrolases"/>
    <property type="match status" value="1"/>
</dbReference>
<dbReference type="GO" id="GO:0046872">
    <property type="term" value="F:metal ion binding"/>
    <property type="evidence" value="ECO:0007669"/>
    <property type="project" value="UniProtKB-KW"/>
</dbReference>
<dbReference type="AlphaFoldDB" id="A0A3A5MBQ8"/>
<dbReference type="InterPro" id="IPR036264">
    <property type="entry name" value="Bact_exopeptidase_dim_dom"/>
</dbReference>
<dbReference type="EMBL" id="QZVT01000004">
    <property type="protein sequence ID" value="RJT80007.1"/>
    <property type="molecule type" value="Genomic_DNA"/>
</dbReference>
<organism evidence="3 4">
    <name type="scientific">Arthrobacter cheniae</name>
    <dbReference type="NCBI Taxonomy" id="1258888"/>
    <lineage>
        <taxon>Bacteria</taxon>
        <taxon>Bacillati</taxon>
        <taxon>Actinomycetota</taxon>
        <taxon>Actinomycetes</taxon>
        <taxon>Micrococcales</taxon>
        <taxon>Micrococcaceae</taxon>
        <taxon>Arthrobacter</taxon>
    </lineage>
</organism>
<dbReference type="Proteomes" id="UP000272560">
    <property type="component" value="Unassembled WGS sequence"/>
</dbReference>
<dbReference type="Gene3D" id="3.40.630.10">
    <property type="entry name" value="Zn peptidases"/>
    <property type="match status" value="2"/>
</dbReference>
<keyword evidence="4" id="KW-1185">Reference proteome</keyword>
<comment type="caution">
    <text evidence="3">The sequence shown here is derived from an EMBL/GenBank/DDBJ whole genome shotgun (WGS) entry which is preliminary data.</text>
</comment>
<evidence type="ECO:0000256" key="1">
    <source>
        <dbReference type="PIRSR" id="PIRSR005962-1"/>
    </source>
</evidence>
<keyword evidence="1" id="KW-0479">Metal-binding</keyword>
<protein>
    <submittedName>
        <fullName evidence="3">Amidohydrolase</fullName>
    </submittedName>
</protein>
<dbReference type="InterPro" id="IPR002933">
    <property type="entry name" value="Peptidase_M20"/>
</dbReference>
<reference evidence="3 4" key="1">
    <citation type="submission" date="2018-09" db="EMBL/GenBank/DDBJ databases">
        <title>Novel species of Arthrobacter.</title>
        <authorList>
            <person name="Liu Q."/>
            <person name="Xin Y.-H."/>
        </authorList>
    </citation>
    <scope>NUCLEOTIDE SEQUENCE [LARGE SCALE GENOMIC DNA]</scope>
    <source>
        <strain evidence="3 4">Hz2</strain>
    </source>
</reference>
<feature type="binding site" evidence="1">
    <location>
        <position position="138"/>
    </location>
    <ligand>
        <name>Mn(2+)</name>
        <dbReference type="ChEBI" id="CHEBI:29035"/>
        <label>2</label>
    </ligand>
</feature>
<gene>
    <name evidence="3" type="ORF">D6T63_08990</name>
</gene>
<evidence type="ECO:0000259" key="2">
    <source>
        <dbReference type="Pfam" id="PF07687"/>
    </source>
</evidence>
<dbReference type="PANTHER" id="PTHR30575:SF3">
    <property type="entry name" value="PEPTIDASE M20 DIMERISATION DOMAIN-CONTAINING PROTEIN"/>
    <property type="match status" value="1"/>
</dbReference>